<proteinExistence type="predicted"/>
<protein>
    <submittedName>
        <fullName evidence="2">Uncharacterized protein</fullName>
    </submittedName>
</protein>
<comment type="caution">
    <text evidence="2">The sequence shown here is derived from an EMBL/GenBank/DDBJ whole genome shotgun (WGS) entry which is preliminary data.</text>
</comment>
<evidence type="ECO:0000313" key="2">
    <source>
        <dbReference type="EMBL" id="MBE1536787.1"/>
    </source>
</evidence>
<accession>A0ABR9K1S4</accession>
<evidence type="ECO:0000256" key="1">
    <source>
        <dbReference type="SAM" id="MobiDB-lite"/>
    </source>
</evidence>
<organism evidence="2 3">
    <name type="scientific">Actinomadura algeriensis</name>
    <dbReference type="NCBI Taxonomy" id="1679523"/>
    <lineage>
        <taxon>Bacteria</taxon>
        <taxon>Bacillati</taxon>
        <taxon>Actinomycetota</taxon>
        <taxon>Actinomycetes</taxon>
        <taxon>Streptosporangiales</taxon>
        <taxon>Thermomonosporaceae</taxon>
        <taxon>Actinomadura</taxon>
    </lineage>
</organism>
<dbReference type="EMBL" id="JADBDZ010000001">
    <property type="protein sequence ID" value="MBE1536787.1"/>
    <property type="molecule type" value="Genomic_DNA"/>
</dbReference>
<reference evidence="2 3" key="1">
    <citation type="submission" date="2020-10" db="EMBL/GenBank/DDBJ databases">
        <title>Sequencing the genomes of 1000 actinobacteria strains.</title>
        <authorList>
            <person name="Klenk H.-P."/>
        </authorList>
    </citation>
    <scope>NUCLEOTIDE SEQUENCE [LARGE SCALE GENOMIC DNA]</scope>
    <source>
        <strain evidence="2 3">DSM 46744</strain>
    </source>
</reference>
<dbReference type="RefSeq" id="WP_192762779.1">
    <property type="nucleotide sequence ID" value="NZ_JADBDZ010000001.1"/>
</dbReference>
<gene>
    <name evidence="2" type="ORF">H4W34_006620</name>
</gene>
<feature type="region of interest" description="Disordered" evidence="1">
    <location>
        <begin position="23"/>
        <end position="60"/>
    </location>
</feature>
<sequence>MELDVAVRTNSLRVQKRLVRASAASRSAPGKRCSMRPKARWDPMPGMANPSSVAAGALKAPTPATPRIIAHTAMTYRRRLKAVRPSR</sequence>
<evidence type="ECO:0000313" key="3">
    <source>
        <dbReference type="Proteomes" id="UP000627838"/>
    </source>
</evidence>
<keyword evidence="3" id="KW-1185">Reference proteome</keyword>
<name>A0ABR9K1S4_9ACTN</name>
<dbReference type="Proteomes" id="UP000627838">
    <property type="component" value="Unassembled WGS sequence"/>
</dbReference>